<dbReference type="AntiFam" id="ANF00214">
    <property type="entry name" value="Shadow ORF (opposite aco-1)"/>
</dbReference>
<organism evidence="1">
    <name type="scientific">bioreactor metagenome</name>
    <dbReference type="NCBI Taxonomy" id="1076179"/>
    <lineage>
        <taxon>unclassified sequences</taxon>
        <taxon>metagenomes</taxon>
        <taxon>ecological metagenomes</taxon>
    </lineage>
</organism>
<accession>A0A645DDX6</accession>
<comment type="caution">
    <text evidence="1">The sequence shown here is derived from an EMBL/GenBank/DDBJ whole genome shotgun (WGS) entry which is preliminary data.</text>
</comment>
<dbReference type="AlphaFoldDB" id="A0A645DDX6"/>
<proteinExistence type="predicted"/>
<name>A0A645DDX6_9ZZZZ</name>
<protein>
    <submittedName>
        <fullName evidence="1">Uncharacterized protein</fullName>
    </submittedName>
</protein>
<sequence>MRRSQVAGFHFRMDASLEVAVTAQYSRKQDVALFGRFADFRSQRSGVAHASHAAVADDVEAQRFQVRQ</sequence>
<gene>
    <name evidence="1" type="ORF">SDC9_133864</name>
</gene>
<reference evidence="1" key="1">
    <citation type="submission" date="2019-08" db="EMBL/GenBank/DDBJ databases">
        <authorList>
            <person name="Kucharzyk K."/>
            <person name="Murdoch R.W."/>
            <person name="Higgins S."/>
            <person name="Loffler F."/>
        </authorList>
    </citation>
    <scope>NUCLEOTIDE SEQUENCE</scope>
</reference>
<dbReference type="EMBL" id="VSSQ01034735">
    <property type="protein sequence ID" value="MPM86772.1"/>
    <property type="molecule type" value="Genomic_DNA"/>
</dbReference>
<evidence type="ECO:0000313" key="1">
    <source>
        <dbReference type="EMBL" id="MPM86772.1"/>
    </source>
</evidence>